<reference evidence="2" key="1">
    <citation type="journal article" date="2015" name="Nature">
        <title>Complex archaea that bridge the gap between prokaryotes and eukaryotes.</title>
        <authorList>
            <person name="Spang A."/>
            <person name="Saw J.H."/>
            <person name="Jorgensen S.L."/>
            <person name="Zaremba-Niedzwiedzka K."/>
            <person name="Martijn J."/>
            <person name="Lind A.E."/>
            <person name="van Eijk R."/>
            <person name="Schleper C."/>
            <person name="Guy L."/>
            <person name="Ettema T.J."/>
        </authorList>
    </citation>
    <scope>NUCLEOTIDE SEQUENCE</scope>
</reference>
<proteinExistence type="predicted"/>
<name>A0A0F9VRI2_9ZZZZ</name>
<evidence type="ECO:0000313" key="2">
    <source>
        <dbReference type="EMBL" id="KKN76086.1"/>
    </source>
</evidence>
<accession>A0A0F9VRI2</accession>
<dbReference type="InterPro" id="IPR019288">
    <property type="entry name" value="3'-5'_exonuclease_PolB-like"/>
</dbReference>
<dbReference type="Gene3D" id="3.30.420.10">
    <property type="entry name" value="Ribonuclease H-like superfamily/Ribonuclease H"/>
    <property type="match status" value="1"/>
</dbReference>
<organism evidence="2">
    <name type="scientific">marine sediment metagenome</name>
    <dbReference type="NCBI Taxonomy" id="412755"/>
    <lineage>
        <taxon>unclassified sequences</taxon>
        <taxon>metagenomes</taxon>
        <taxon>ecological metagenomes</taxon>
    </lineage>
</organism>
<dbReference type="EMBL" id="LAZR01000300">
    <property type="protein sequence ID" value="KKN76086.1"/>
    <property type="molecule type" value="Genomic_DNA"/>
</dbReference>
<dbReference type="InterPro" id="IPR036397">
    <property type="entry name" value="RNaseH_sf"/>
</dbReference>
<dbReference type="SUPFAM" id="SSF53098">
    <property type="entry name" value="Ribonuclease H-like"/>
    <property type="match status" value="1"/>
</dbReference>
<dbReference type="Pfam" id="PF10108">
    <property type="entry name" value="DNA_pol_B_exo2"/>
    <property type="match status" value="1"/>
</dbReference>
<dbReference type="InterPro" id="IPR012337">
    <property type="entry name" value="RNaseH-like_sf"/>
</dbReference>
<gene>
    <name evidence="2" type="ORF">LCGC14_0374760</name>
</gene>
<comment type="caution">
    <text evidence="2">The sequence shown here is derived from an EMBL/GenBank/DDBJ whole genome shotgun (WGS) entry which is preliminary data.</text>
</comment>
<dbReference type="AlphaFoldDB" id="A0A0F9VRI2"/>
<dbReference type="GO" id="GO:0003676">
    <property type="term" value="F:nucleic acid binding"/>
    <property type="evidence" value="ECO:0007669"/>
    <property type="project" value="InterPro"/>
</dbReference>
<evidence type="ECO:0000259" key="1">
    <source>
        <dbReference type="Pfam" id="PF10108"/>
    </source>
</evidence>
<sequence length="161" mass="19229">MNTIIFDLSTEGLDPFKHRIIGITTKSKAEERIFTDRNEKKVLEDFWNYIRKNEIEKLVGFNSDNFDIPMLILRSMRHRIKTEKIQHSDLRKIIFKNDYKKGTLKDFQNLLQIEFPNTGFAKMHMSLLWANNRIKNLEDNLLEDVRVTWLLYNNLNEVGII</sequence>
<feature type="domain" description="Predicted 3'-5' exonuclease PolB-like" evidence="1">
    <location>
        <begin position="36"/>
        <end position="96"/>
    </location>
</feature>
<protein>
    <recommendedName>
        <fullName evidence="1">Predicted 3'-5' exonuclease PolB-like domain-containing protein</fullName>
    </recommendedName>
</protein>